<dbReference type="OrthoDB" id="665742at2759"/>
<dbReference type="Gramene" id="TraesCLE_scaffold_005285_01G000800.1">
    <property type="protein sequence ID" value="TraesCLE_scaffold_005285_01G000800.1"/>
    <property type="gene ID" value="TraesCLE_scaffold_005285_01G000800"/>
</dbReference>
<dbReference type="Proteomes" id="UP000019116">
    <property type="component" value="Chromosome 4B"/>
</dbReference>
<dbReference type="Gramene" id="TraesARI4B03G02448930.1">
    <property type="protein sequence ID" value="TraesARI4B03G02448930.1.CDS1"/>
    <property type="gene ID" value="TraesARI4B03G02448930"/>
</dbReference>
<organism evidence="5">
    <name type="scientific">Triticum aestivum</name>
    <name type="common">Wheat</name>
    <dbReference type="NCBI Taxonomy" id="4565"/>
    <lineage>
        <taxon>Eukaryota</taxon>
        <taxon>Viridiplantae</taxon>
        <taxon>Streptophyta</taxon>
        <taxon>Embryophyta</taxon>
        <taxon>Tracheophyta</taxon>
        <taxon>Spermatophyta</taxon>
        <taxon>Magnoliopsida</taxon>
        <taxon>Liliopsida</taxon>
        <taxon>Poales</taxon>
        <taxon>Poaceae</taxon>
        <taxon>BOP clade</taxon>
        <taxon>Pooideae</taxon>
        <taxon>Triticodae</taxon>
        <taxon>Triticeae</taxon>
        <taxon>Triticinae</taxon>
        <taxon>Triticum</taxon>
    </lineage>
</organism>
<sequence>MAMRKEVLLVAMMLALVVAAPGRARAACEVGKLTVCMPAITTGAKPSGACCANLRAQQACSTPRTPPSAATSGAPTPARPSSPAASPSPTARHQLA</sequence>
<protein>
    <recommendedName>
        <fullName evidence="7">Bifunctional inhibitor/plant lipid transfer protein/seed storage helical domain-containing protein</fullName>
    </recommendedName>
</protein>
<dbReference type="Gramene" id="TraesLDM4B03G02412510.1">
    <property type="protein sequence ID" value="TraesLDM4B03G02412510.1.CDS1"/>
    <property type="gene ID" value="TraesLDM4B03G02412510"/>
</dbReference>
<keyword evidence="4" id="KW-0732">Signal</keyword>
<dbReference type="Gramene" id="TraesCS4B03G0999900.1">
    <property type="protein sequence ID" value="TraesCS4B03G0999900.1.CDS1"/>
    <property type="gene ID" value="TraesCS4B03G0999900"/>
</dbReference>
<dbReference type="GO" id="GO:0006869">
    <property type="term" value="P:lipid transport"/>
    <property type="evidence" value="ECO:0007669"/>
    <property type="project" value="InterPro"/>
</dbReference>
<dbReference type="PANTHER" id="PTHR33214:SF34">
    <property type="entry name" value="NON-SPECIFIC LIPID-TRANSFER PROTEIN 2"/>
    <property type="match status" value="1"/>
</dbReference>
<dbReference type="Gramene" id="TraesWEE_scaffold_028928_01G000200.1">
    <property type="protein sequence ID" value="TraesWEE_scaffold_028928_01G000200.1"/>
    <property type="gene ID" value="TraesWEE_scaffold_028928_01G000200"/>
</dbReference>
<dbReference type="Gramene" id="TraesCAD_scaffold_031197_01G000600.1">
    <property type="protein sequence ID" value="TraesCAD_scaffold_031197_01G000600.1"/>
    <property type="gene ID" value="TraesCAD_scaffold_031197_01G000600"/>
</dbReference>
<accession>A0A3B6IX27</accession>
<dbReference type="Gramene" id="TraesSYM4B03G02438000.1">
    <property type="protein sequence ID" value="TraesSYM4B03G02438000.1.CDS1"/>
    <property type="gene ID" value="TraesSYM4B03G02438000"/>
</dbReference>
<dbReference type="PaxDb" id="4565-Traes_4BL_C69674163.1"/>
<evidence type="ECO:0008006" key="7">
    <source>
        <dbReference type="Google" id="ProtNLM"/>
    </source>
</evidence>
<feature type="signal peptide" evidence="4">
    <location>
        <begin position="1"/>
        <end position="19"/>
    </location>
</feature>
<dbReference type="InterPro" id="IPR033872">
    <property type="entry name" value="nsLTP2"/>
</dbReference>
<dbReference type="Gramene" id="TraesKAR4B01G0451680.1">
    <property type="protein sequence ID" value="cds.TraesKAR4B01G0451680.1"/>
    <property type="gene ID" value="TraesKAR4B01G0451680"/>
</dbReference>
<feature type="region of interest" description="Disordered" evidence="3">
    <location>
        <begin position="60"/>
        <end position="96"/>
    </location>
</feature>
<dbReference type="Gramene" id="TraesSTA4B03G02405630.1">
    <property type="protein sequence ID" value="TraesSTA4B03G02405630.1.CDS1"/>
    <property type="gene ID" value="TraesSTA4B03G02405630"/>
</dbReference>
<name>A0A3B6IX27_WHEAT</name>
<dbReference type="PANTHER" id="PTHR33214">
    <property type="entry name" value="BIFUNCTIONAL INHIBITOR/LIPID-TRANSFER PROTEIN/SEED STORAGE 2S ALBUMIN SUPERFAMILY PROTEIN"/>
    <property type="match status" value="1"/>
</dbReference>
<dbReference type="SMR" id="A0A3B6IX27"/>
<dbReference type="InterPro" id="IPR036312">
    <property type="entry name" value="Bifun_inhib/LTP/seed_sf"/>
</dbReference>
<evidence type="ECO:0000313" key="5">
    <source>
        <dbReference type="EnsemblPlants" id="TraesCS4B02G393200.1.cds1"/>
    </source>
</evidence>
<dbReference type="Gramene" id="TraesJAG4B03G02408320.1">
    <property type="protein sequence ID" value="TraesJAG4B03G02408320.1.CDS1"/>
    <property type="gene ID" value="TraesJAG4B03G02408320"/>
</dbReference>
<dbReference type="AlphaFoldDB" id="A0A3B6IX27"/>
<dbReference type="SUPFAM" id="SSF47699">
    <property type="entry name" value="Bifunctional inhibitor/lipid-transfer protein/seed storage 2S albumin"/>
    <property type="match status" value="1"/>
</dbReference>
<dbReference type="GO" id="GO:0008289">
    <property type="term" value="F:lipid binding"/>
    <property type="evidence" value="ECO:0007669"/>
    <property type="project" value="UniProtKB-KW"/>
</dbReference>
<evidence type="ECO:0000256" key="1">
    <source>
        <dbReference type="ARBA" id="ARBA00022448"/>
    </source>
</evidence>
<keyword evidence="6" id="KW-1185">Reference proteome</keyword>
<keyword evidence="1" id="KW-0813">Transport</keyword>
<feature type="chain" id="PRO_5043175772" description="Bifunctional inhibitor/plant lipid transfer protein/seed storage helical domain-containing protein" evidence="4">
    <location>
        <begin position="20"/>
        <end position="96"/>
    </location>
</feature>
<dbReference type="Gramene" id="TraesJUL4B03G02429880.1">
    <property type="protein sequence ID" value="TraesJUL4B03G02429880.1.CDS1"/>
    <property type="gene ID" value="TraesJUL4B03G02429880"/>
</dbReference>
<dbReference type="Gene3D" id="1.10.110.10">
    <property type="entry name" value="Plant lipid-transfer and hydrophobic proteins"/>
    <property type="match status" value="1"/>
</dbReference>
<reference evidence="5" key="2">
    <citation type="submission" date="2018-10" db="UniProtKB">
        <authorList>
            <consortium name="EnsemblPlants"/>
        </authorList>
    </citation>
    <scope>IDENTIFICATION</scope>
</reference>
<dbReference type="Gramene" id="TraesROB_scaffold_004343_01G000800.1">
    <property type="protein sequence ID" value="TraesROB_scaffold_004343_01G000800.1"/>
    <property type="gene ID" value="TraesROB_scaffold_004343_01G000800"/>
</dbReference>
<evidence type="ECO:0000256" key="3">
    <source>
        <dbReference type="SAM" id="MobiDB-lite"/>
    </source>
</evidence>
<reference evidence="5" key="1">
    <citation type="submission" date="2018-08" db="EMBL/GenBank/DDBJ databases">
        <authorList>
            <person name="Rossello M."/>
        </authorList>
    </citation>
    <scope>NUCLEOTIDE SEQUENCE [LARGE SCALE GENOMIC DNA]</scope>
    <source>
        <strain evidence="5">cv. Chinese Spring</strain>
    </source>
</reference>
<evidence type="ECO:0000256" key="2">
    <source>
        <dbReference type="ARBA" id="ARBA00023121"/>
    </source>
</evidence>
<proteinExistence type="predicted"/>
<dbReference type="Gramene" id="TraesCS4B02G393200.1">
    <property type="protein sequence ID" value="TraesCS4B02G393200.1.cds1"/>
    <property type="gene ID" value="TraesCS4B02G393200"/>
</dbReference>
<keyword evidence="2" id="KW-0446">Lipid-binding</keyword>
<feature type="compositionally biased region" description="Low complexity" evidence="3">
    <location>
        <begin position="61"/>
        <end position="96"/>
    </location>
</feature>
<dbReference type="Gramene" id="TraesRN4B0101026500.1">
    <property type="protein sequence ID" value="TraesRN4B0101026500.1"/>
    <property type="gene ID" value="TraesRN4B0101026500"/>
</dbReference>
<evidence type="ECO:0000256" key="4">
    <source>
        <dbReference type="SAM" id="SignalP"/>
    </source>
</evidence>
<dbReference type="EnsemblPlants" id="TraesCS4B02G393200.1">
    <property type="protein sequence ID" value="TraesCS4B02G393200.1.cds1"/>
    <property type="gene ID" value="TraesCS4B02G393200"/>
</dbReference>
<dbReference type="Gramene" id="TraesLAC4B03G02364070.1">
    <property type="protein sequence ID" value="TraesLAC4B03G02364070.1.CDS1"/>
    <property type="gene ID" value="TraesLAC4B03G02364070"/>
</dbReference>
<evidence type="ECO:0000313" key="6">
    <source>
        <dbReference type="Proteomes" id="UP000019116"/>
    </source>
</evidence>
<dbReference type="Gramene" id="TraesMAC4B03G02409970.1">
    <property type="protein sequence ID" value="TraesMAC4B03G02409970.1.CDS1"/>
    <property type="gene ID" value="TraesMAC4B03G02409970"/>
</dbReference>